<keyword evidence="10" id="KW-1185">Reference proteome</keyword>
<evidence type="ECO:0000256" key="7">
    <source>
        <dbReference type="SAM" id="SignalP"/>
    </source>
</evidence>
<evidence type="ECO:0000313" key="9">
    <source>
        <dbReference type="EMBL" id="SHF54160.1"/>
    </source>
</evidence>
<dbReference type="InterPro" id="IPR003760">
    <property type="entry name" value="PnrA-like"/>
</dbReference>
<dbReference type="PANTHER" id="PTHR34296:SF2">
    <property type="entry name" value="ABC TRANSPORTER GUANOSINE-BINDING PROTEIN NUPN"/>
    <property type="match status" value="1"/>
</dbReference>
<dbReference type="RefSeq" id="WP_073240101.1">
    <property type="nucleotide sequence ID" value="NZ_FQUY01000032.1"/>
</dbReference>
<dbReference type="Gene3D" id="3.40.50.2300">
    <property type="match status" value="2"/>
</dbReference>
<feature type="chain" id="PRO_5039420335" evidence="7">
    <location>
        <begin position="23"/>
        <end position="358"/>
    </location>
</feature>
<dbReference type="OrthoDB" id="9769871at2"/>
<evidence type="ECO:0000256" key="4">
    <source>
        <dbReference type="ARBA" id="ARBA00022729"/>
    </source>
</evidence>
<evidence type="ECO:0000256" key="6">
    <source>
        <dbReference type="ARBA" id="ARBA00023288"/>
    </source>
</evidence>
<proteinExistence type="inferred from homology"/>
<evidence type="ECO:0000313" key="10">
    <source>
        <dbReference type="Proteomes" id="UP000184148"/>
    </source>
</evidence>
<dbReference type="InterPro" id="IPR050957">
    <property type="entry name" value="BMP_lipoprotein"/>
</dbReference>
<dbReference type="AlphaFoldDB" id="A0A1M5CHL5"/>
<dbReference type="CDD" id="cd19964">
    <property type="entry name" value="PBP1_BMP-like"/>
    <property type="match status" value="1"/>
</dbReference>
<feature type="domain" description="ABC transporter substrate-binding protein PnrA-like" evidence="8">
    <location>
        <begin position="49"/>
        <end position="349"/>
    </location>
</feature>
<keyword evidence="5" id="KW-0472">Membrane</keyword>
<dbReference type="InterPro" id="IPR028082">
    <property type="entry name" value="Peripla_BP_I"/>
</dbReference>
<evidence type="ECO:0000256" key="5">
    <source>
        <dbReference type="ARBA" id="ARBA00023136"/>
    </source>
</evidence>
<dbReference type="Proteomes" id="UP000184148">
    <property type="component" value="Unassembled WGS sequence"/>
</dbReference>
<protein>
    <submittedName>
        <fullName evidence="9">Nucleoside-binding protein</fullName>
    </submittedName>
</protein>
<dbReference type="Pfam" id="PF02608">
    <property type="entry name" value="Bmp"/>
    <property type="match status" value="1"/>
</dbReference>
<comment type="subcellular location">
    <subcellularLocation>
        <location evidence="1">Cell membrane</location>
        <topology evidence="1">Lipid-anchor</topology>
    </subcellularLocation>
</comment>
<gene>
    <name evidence="9" type="ORF">SAMN02745133_02932</name>
</gene>
<accession>A0A1M5CHL5</accession>
<dbReference type="EMBL" id="FQUY01000032">
    <property type="protein sequence ID" value="SHF54160.1"/>
    <property type="molecule type" value="Genomic_DNA"/>
</dbReference>
<organism evidence="9 10">
    <name type="scientific">Desulforamulus putei DSM 12395</name>
    <dbReference type="NCBI Taxonomy" id="1121429"/>
    <lineage>
        <taxon>Bacteria</taxon>
        <taxon>Bacillati</taxon>
        <taxon>Bacillota</taxon>
        <taxon>Clostridia</taxon>
        <taxon>Eubacteriales</taxon>
        <taxon>Peptococcaceae</taxon>
        <taxon>Desulforamulus</taxon>
    </lineage>
</organism>
<evidence type="ECO:0000259" key="8">
    <source>
        <dbReference type="Pfam" id="PF02608"/>
    </source>
</evidence>
<keyword evidence="4 7" id="KW-0732">Signal</keyword>
<comment type="similarity">
    <text evidence="2">Belongs to the BMP lipoprotein family.</text>
</comment>
<dbReference type="GO" id="GO:0005886">
    <property type="term" value="C:plasma membrane"/>
    <property type="evidence" value="ECO:0007669"/>
    <property type="project" value="UniProtKB-SubCell"/>
</dbReference>
<dbReference type="SUPFAM" id="SSF53822">
    <property type="entry name" value="Periplasmic binding protein-like I"/>
    <property type="match status" value="1"/>
</dbReference>
<evidence type="ECO:0000256" key="3">
    <source>
        <dbReference type="ARBA" id="ARBA00022475"/>
    </source>
</evidence>
<dbReference type="PROSITE" id="PS51257">
    <property type="entry name" value="PROKAR_LIPOPROTEIN"/>
    <property type="match status" value="1"/>
</dbReference>
<name>A0A1M5CHL5_9FIRM</name>
<sequence length="358" mass="38549">MKKNFKLLALCLSLVMLLGLIAGCGGGQEPAKDSKEGTKEGTKDAKKFKVAYVISNNLGDKSFFDSGYAGLERAKAELGIEYKVIQSPNSADWEPNLKAAAEEDYDLIIAAASQMHDAVKNVAPQFPDKKFVYIDDVVEGNNVASITFAQNEGSFLAGALAALMTTHTELPGMNKEKIIGWVGGADIAVLHDFLIGYEQGAKYVDPETKVLSSFAGSFSDPAKGKELTLAQYSQGADIVMNVASATGVGILEAAKDAGKYAIGVDSDQDGIYPGHILSSMLKRVDNACFDQIKLAMENKWKSGHFEYGLKNKGVGLTEMTVMGDKIPQEVRNKLKDIEAKISSGEIVVKHYENFGVKK</sequence>
<reference evidence="10" key="1">
    <citation type="submission" date="2016-11" db="EMBL/GenBank/DDBJ databases">
        <authorList>
            <person name="Varghese N."/>
            <person name="Submissions S."/>
        </authorList>
    </citation>
    <scope>NUCLEOTIDE SEQUENCE [LARGE SCALE GENOMIC DNA]</scope>
    <source>
        <strain evidence="10">DSM 12395</strain>
    </source>
</reference>
<feature type="signal peptide" evidence="7">
    <location>
        <begin position="1"/>
        <end position="22"/>
    </location>
</feature>
<dbReference type="PANTHER" id="PTHR34296">
    <property type="entry name" value="TRANSCRIPTIONAL ACTIVATOR PROTEIN MED"/>
    <property type="match status" value="1"/>
</dbReference>
<keyword evidence="6" id="KW-0449">Lipoprotein</keyword>
<dbReference type="STRING" id="1121429.SAMN02745133_02932"/>
<evidence type="ECO:0000256" key="2">
    <source>
        <dbReference type="ARBA" id="ARBA00008610"/>
    </source>
</evidence>
<evidence type="ECO:0000256" key="1">
    <source>
        <dbReference type="ARBA" id="ARBA00004193"/>
    </source>
</evidence>
<keyword evidence="3" id="KW-1003">Cell membrane</keyword>